<dbReference type="GeneID" id="24131179"/>
<proteinExistence type="predicted"/>
<dbReference type="KEGG" id="spar:SPRG_08980"/>
<dbReference type="OMA" id="CTFLASM"/>
<dbReference type="Gene3D" id="3.80.10.10">
    <property type="entry name" value="Ribonuclease Inhibitor"/>
    <property type="match status" value="1"/>
</dbReference>
<dbReference type="SUPFAM" id="SSF52047">
    <property type="entry name" value="RNI-like"/>
    <property type="match status" value="1"/>
</dbReference>
<dbReference type="VEuPathDB" id="FungiDB:SPRG_08980"/>
<evidence type="ECO:0000313" key="1">
    <source>
        <dbReference type="EMBL" id="KDO25681.1"/>
    </source>
</evidence>
<dbReference type="EMBL" id="KK583230">
    <property type="protein sequence ID" value="KDO25681.1"/>
    <property type="molecule type" value="Genomic_DNA"/>
</dbReference>
<dbReference type="InterPro" id="IPR032675">
    <property type="entry name" value="LRR_dom_sf"/>
</dbReference>
<gene>
    <name evidence="1" type="ORF">SPRG_08980</name>
</gene>
<keyword evidence="2" id="KW-1185">Reference proteome</keyword>
<organism evidence="1 2">
    <name type="scientific">Saprolegnia parasitica (strain CBS 223.65)</name>
    <dbReference type="NCBI Taxonomy" id="695850"/>
    <lineage>
        <taxon>Eukaryota</taxon>
        <taxon>Sar</taxon>
        <taxon>Stramenopiles</taxon>
        <taxon>Oomycota</taxon>
        <taxon>Saprolegniomycetes</taxon>
        <taxon>Saprolegniales</taxon>
        <taxon>Saprolegniaceae</taxon>
        <taxon>Saprolegnia</taxon>
    </lineage>
</organism>
<dbReference type="Proteomes" id="UP000030745">
    <property type="component" value="Unassembled WGS sequence"/>
</dbReference>
<evidence type="ECO:0000313" key="2">
    <source>
        <dbReference type="Proteomes" id="UP000030745"/>
    </source>
</evidence>
<protein>
    <submittedName>
        <fullName evidence="1">Uncharacterized protein</fullName>
    </submittedName>
</protein>
<reference evidence="1 2" key="1">
    <citation type="journal article" date="2013" name="PLoS Genet.">
        <title>Distinctive expansion of potential virulence genes in the genome of the oomycete fish pathogen Saprolegnia parasitica.</title>
        <authorList>
            <person name="Jiang R.H."/>
            <person name="de Bruijn I."/>
            <person name="Haas B.J."/>
            <person name="Belmonte R."/>
            <person name="Lobach L."/>
            <person name="Christie J."/>
            <person name="van den Ackerveken G."/>
            <person name="Bottin A."/>
            <person name="Bulone V."/>
            <person name="Diaz-Moreno S.M."/>
            <person name="Dumas B."/>
            <person name="Fan L."/>
            <person name="Gaulin E."/>
            <person name="Govers F."/>
            <person name="Grenville-Briggs L.J."/>
            <person name="Horner N.R."/>
            <person name="Levin J.Z."/>
            <person name="Mammella M."/>
            <person name="Meijer H.J."/>
            <person name="Morris P."/>
            <person name="Nusbaum C."/>
            <person name="Oome S."/>
            <person name="Phillips A.J."/>
            <person name="van Rooyen D."/>
            <person name="Rzeszutek E."/>
            <person name="Saraiva M."/>
            <person name="Secombes C.J."/>
            <person name="Seidl M.F."/>
            <person name="Snel B."/>
            <person name="Stassen J.H."/>
            <person name="Sykes S."/>
            <person name="Tripathy S."/>
            <person name="van den Berg H."/>
            <person name="Vega-Arreguin J.C."/>
            <person name="Wawra S."/>
            <person name="Young S.K."/>
            <person name="Zeng Q."/>
            <person name="Dieguez-Uribeondo J."/>
            <person name="Russ C."/>
            <person name="Tyler B.M."/>
            <person name="van West P."/>
        </authorList>
    </citation>
    <scope>NUCLEOTIDE SEQUENCE [LARGE SCALE GENOMIC DNA]</scope>
    <source>
        <strain evidence="1 2">CBS 223.65</strain>
    </source>
</reference>
<name>A0A067CGP4_SAPPC</name>
<sequence>MTRSALAALASADVLQHIAAYVRCPYALGAFLQLVPSADLSISFRHLARLAQTIALPHLWPRLRASALTSSTEVSLAATLLQHGSTTLCLDEWPKAGDRLAASAPALACTFLASMADAAAWTGARLVECALILASSDSVDDVASVAAWVVTAPRLRCVQLSYYSGLGPIEERLSQSIFSPRIVDISLHNVGPDVLPSHWIARLVDWLGGNRATRVSLAEVVTNDGPDVLVLARALHTCTSLRSLELTHLPELATAYLAAPVPSSLVELALTGHALPNGCAAALVSANLTRLKLHIHDAADDILAAVLASCPSMLSLTSIDVAYEALHERARGALVRTLPLVRALDELKLESLHGHDVALAAALVPVLPRCQCLHRVALRGLWWPHSTPPTLAVGSCLRYLCLKGCLLQGSTGSIGAVRVCCTTTNGPCWIDGNFDAYHMGTLDHCTSERASFL</sequence>
<dbReference type="AlphaFoldDB" id="A0A067CGP4"/>
<accession>A0A067CGP4</accession>
<dbReference type="RefSeq" id="XP_012203711.1">
    <property type="nucleotide sequence ID" value="XM_012348321.1"/>
</dbReference>
<dbReference type="OrthoDB" id="10324816at2759"/>